<name>A0A413IHI9_9BACT</name>
<reference evidence="2 3" key="1">
    <citation type="submission" date="2018-08" db="EMBL/GenBank/DDBJ databases">
        <title>A genome reference for cultivated species of the human gut microbiota.</title>
        <authorList>
            <person name="Zou Y."/>
            <person name="Xue W."/>
            <person name="Luo G."/>
        </authorList>
    </citation>
    <scope>NUCLEOTIDE SEQUENCE [LARGE SCALE GENOMIC DNA]</scope>
    <source>
        <strain evidence="2 3">OF02-7</strain>
    </source>
</reference>
<dbReference type="PANTHER" id="PTHR46889">
    <property type="entry name" value="TRANSPOSASE INSF FOR INSERTION SEQUENCE IS3B-RELATED"/>
    <property type="match status" value="1"/>
</dbReference>
<dbReference type="InterPro" id="IPR001584">
    <property type="entry name" value="Integrase_cat-core"/>
</dbReference>
<dbReference type="PROSITE" id="PS50994">
    <property type="entry name" value="INTEGRASE"/>
    <property type="match status" value="1"/>
</dbReference>
<comment type="caution">
    <text evidence="2">The sequence shown here is derived from an EMBL/GenBank/DDBJ whole genome shotgun (WGS) entry which is preliminary data.</text>
</comment>
<evidence type="ECO:0000313" key="2">
    <source>
        <dbReference type="EMBL" id="RGY10381.1"/>
    </source>
</evidence>
<accession>A0A413IHI9</accession>
<dbReference type="GO" id="GO:0003676">
    <property type="term" value="F:nucleic acid binding"/>
    <property type="evidence" value="ECO:0007669"/>
    <property type="project" value="InterPro"/>
</dbReference>
<dbReference type="InterPro" id="IPR050900">
    <property type="entry name" value="Transposase_IS3/IS150/IS904"/>
</dbReference>
<dbReference type="Proteomes" id="UP000286063">
    <property type="component" value="Unassembled WGS sequence"/>
</dbReference>
<dbReference type="Pfam" id="PF00665">
    <property type="entry name" value="rve"/>
    <property type="match status" value="1"/>
</dbReference>
<dbReference type="GO" id="GO:0015074">
    <property type="term" value="P:DNA integration"/>
    <property type="evidence" value="ECO:0007669"/>
    <property type="project" value="InterPro"/>
</dbReference>
<dbReference type="InterPro" id="IPR012337">
    <property type="entry name" value="RNaseH-like_sf"/>
</dbReference>
<dbReference type="InterPro" id="IPR048020">
    <property type="entry name" value="Transpos_IS3"/>
</dbReference>
<dbReference type="AlphaFoldDB" id="A0A413IHI9"/>
<dbReference type="OrthoDB" id="9815231at2"/>
<dbReference type="InterPro" id="IPR036397">
    <property type="entry name" value="RNaseH_sf"/>
</dbReference>
<feature type="domain" description="Integrase catalytic" evidence="1">
    <location>
        <begin position="149"/>
        <end position="313"/>
    </location>
</feature>
<dbReference type="EMBL" id="QSCR01000082">
    <property type="protein sequence ID" value="RGY10381.1"/>
    <property type="molecule type" value="Genomic_DNA"/>
</dbReference>
<sequence>MTTRGEPADDRHGQGAFRHRYKKKLRGDVIRRVLEGSARRKGQRRVALLCGHFGYSKQAYYRGQRAGDKLERECYLLSLVRDIREDMPNLGGVKLWKKLNSSGVQVGRDELYRLLRAHDLMVKHEKRRVVTTDSSGWFRQFPNLVKGLEIKRPNQVWVSDITYVDTLSGFVFLSLVTDAYSRRIMGWFVHDKLNTEGPLNALYRAFLQVRASEIEGTIHHSDRGVQYCSYQYNTTLGMKRMNTSMTQDGSPYDNAIAERVNGILKREWLEQEVFVNIEQVWVRVEKVVALYNGQRPHFSIGLNTPDSIYRDLTGKFAFHMY</sequence>
<evidence type="ECO:0000259" key="1">
    <source>
        <dbReference type="PROSITE" id="PS50994"/>
    </source>
</evidence>
<organism evidence="2 3">
    <name type="scientific">Butyricimonas virosa</name>
    <dbReference type="NCBI Taxonomy" id="544645"/>
    <lineage>
        <taxon>Bacteria</taxon>
        <taxon>Pseudomonadati</taxon>
        <taxon>Bacteroidota</taxon>
        <taxon>Bacteroidia</taxon>
        <taxon>Bacteroidales</taxon>
        <taxon>Odoribacteraceae</taxon>
        <taxon>Butyricimonas</taxon>
    </lineage>
</organism>
<dbReference type="Gene3D" id="3.30.420.10">
    <property type="entry name" value="Ribonuclease H-like superfamily/Ribonuclease H"/>
    <property type="match status" value="1"/>
</dbReference>
<gene>
    <name evidence="2" type="ORF">DXA50_20370</name>
</gene>
<proteinExistence type="predicted"/>
<dbReference type="PANTHER" id="PTHR46889:SF5">
    <property type="entry name" value="INTEGRASE PROTEIN"/>
    <property type="match status" value="1"/>
</dbReference>
<dbReference type="SUPFAM" id="SSF53098">
    <property type="entry name" value="Ribonuclease H-like"/>
    <property type="match status" value="1"/>
</dbReference>
<evidence type="ECO:0000313" key="3">
    <source>
        <dbReference type="Proteomes" id="UP000286063"/>
    </source>
</evidence>
<protein>
    <submittedName>
        <fullName evidence="2">IS3 family transposase</fullName>
    </submittedName>
</protein>
<dbReference type="NCBIfam" id="NF033516">
    <property type="entry name" value="transpos_IS3"/>
    <property type="match status" value="1"/>
</dbReference>